<dbReference type="InterPro" id="IPR014001">
    <property type="entry name" value="Helicase_ATP-bd"/>
</dbReference>
<evidence type="ECO:0000256" key="1">
    <source>
        <dbReference type="ARBA" id="ARBA00022741"/>
    </source>
</evidence>
<dbReference type="GO" id="GO:0070478">
    <property type="term" value="P:nuclear-transcribed mRNA catabolic process, 3'-5' exonucleolytic nonsense-mediated decay"/>
    <property type="evidence" value="ECO:0007669"/>
    <property type="project" value="TreeGrafter"/>
</dbReference>
<dbReference type="SMART" id="SM00487">
    <property type="entry name" value="DEXDc"/>
    <property type="match status" value="1"/>
</dbReference>
<dbReference type="GO" id="GO:0016787">
    <property type="term" value="F:hydrolase activity"/>
    <property type="evidence" value="ECO:0007669"/>
    <property type="project" value="UniProtKB-KW"/>
</dbReference>
<feature type="domain" description="Helicase ATP-binding" evidence="6">
    <location>
        <begin position="22"/>
        <end position="187"/>
    </location>
</feature>
<dbReference type="Pfam" id="PF00270">
    <property type="entry name" value="DEAD"/>
    <property type="match status" value="1"/>
</dbReference>
<dbReference type="PROSITE" id="PS51192">
    <property type="entry name" value="HELICASE_ATP_BIND_1"/>
    <property type="match status" value="1"/>
</dbReference>
<dbReference type="InterPro" id="IPR012961">
    <property type="entry name" value="Ski2/MTR4_C"/>
</dbReference>
<keyword evidence="4" id="KW-0067">ATP-binding</keyword>
<evidence type="ECO:0000256" key="3">
    <source>
        <dbReference type="ARBA" id="ARBA00022806"/>
    </source>
</evidence>
<protein>
    <recommendedName>
        <fullName evidence="9">Helicase</fullName>
    </recommendedName>
</protein>
<evidence type="ECO:0000313" key="8">
    <source>
        <dbReference type="EMBL" id="QHT76485.1"/>
    </source>
</evidence>
<dbReference type="Gene3D" id="3.40.50.300">
    <property type="entry name" value="P-loop containing nucleotide triphosphate hydrolases"/>
    <property type="match status" value="2"/>
</dbReference>
<keyword evidence="5" id="KW-0175">Coiled coil</keyword>
<dbReference type="SMART" id="SM00490">
    <property type="entry name" value="HELICc"/>
    <property type="match status" value="1"/>
</dbReference>
<evidence type="ECO:0000259" key="7">
    <source>
        <dbReference type="PROSITE" id="PS51194"/>
    </source>
</evidence>
<dbReference type="GO" id="GO:0005524">
    <property type="term" value="F:ATP binding"/>
    <property type="evidence" value="ECO:0007669"/>
    <property type="project" value="UniProtKB-KW"/>
</dbReference>
<dbReference type="InterPro" id="IPR003593">
    <property type="entry name" value="AAA+_ATPase"/>
</dbReference>
<feature type="coiled-coil region" evidence="5">
    <location>
        <begin position="490"/>
        <end position="517"/>
    </location>
</feature>
<dbReference type="Pfam" id="PF08148">
    <property type="entry name" value="DSHCT"/>
    <property type="match status" value="1"/>
</dbReference>
<dbReference type="GO" id="GO:0055087">
    <property type="term" value="C:Ski complex"/>
    <property type="evidence" value="ECO:0007669"/>
    <property type="project" value="TreeGrafter"/>
</dbReference>
<dbReference type="SMART" id="SM00382">
    <property type="entry name" value="AAA"/>
    <property type="match status" value="1"/>
</dbReference>
<dbReference type="SUPFAM" id="SSF52540">
    <property type="entry name" value="P-loop containing nucleoside triphosphate hydrolases"/>
    <property type="match status" value="1"/>
</dbReference>
<dbReference type="AlphaFoldDB" id="A0A6C0H8P3"/>
<evidence type="ECO:0008006" key="9">
    <source>
        <dbReference type="Google" id="ProtNLM"/>
    </source>
</evidence>
<dbReference type="PANTHER" id="PTHR12131">
    <property type="entry name" value="ATP-DEPENDENT RNA AND DNA HELICASE"/>
    <property type="match status" value="1"/>
</dbReference>
<dbReference type="GO" id="GO:0003676">
    <property type="term" value="F:nucleic acid binding"/>
    <property type="evidence" value="ECO:0007669"/>
    <property type="project" value="InterPro"/>
</dbReference>
<dbReference type="PROSITE" id="PS51194">
    <property type="entry name" value="HELICASE_CTER"/>
    <property type="match status" value="1"/>
</dbReference>
<sequence length="711" mass="82975">MNNMKTYFNFDYKLDNFQLIGCQVIHNNENLLVTAHTGSGKTALALEAIAKTLSENDQVIYISPIKALSNQKYAEFKQHFESIGIMTGDIKINPLADLLIMTAEIFRNSISRNQNEIINYEWNFNPNKVKCVIIDEIHSINLPERGKVWEEIILYLDNKIQLIMLSATISEAAKFADWITKLKNIKCHLVSTNKRPVPLQHGIWWNNKINYFLIGDTNWKKYIWTNTSNQINKLHKNSLLEFFNCTKYLFENNMTPANVFLLNRNLCYKYAEKLSQHYNHFVSIDEIIKIQNIWNYRLYKYKNIYETSIEWINLYKLVSKGIGVHHSGMIPILKEIVEILYSEGLIKILLATETFAMGVNMPTKTVIFFNIDKFDGHSTKRLLKPEEYGQMAGRAGRRGKDDIGYVIVLPSNNFINEETAKKIILSSPQKLSSKFSIDISYVLKNLTKSDLCYESLFYYQEFDEKYYEYIKNKLNEITPPEENNEIISTNKSLIETYNKLKTELNNLEIIKNKEMIKNQIKTIIEFLKIEKYLDEDSKLTIKGKIISEIHECNPLLLGYIIFNNLLDDLNFCEIIAICSILINEVKTDNEISISELNCSLECKDVLKHINEQINNFIILENNLNASLAYPIWLNWKITYELFDNVKMWANKEKIEPSGNFIKTILRITNLLKNIENIINITNNIKLINKLYNYQEILIRDVVINDSLYLLG</sequence>
<dbReference type="InterPro" id="IPR011545">
    <property type="entry name" value="DEAD/DEAH_box_helicase_dom"/>
</dbReference>
<dbReference type="InterPro" id="IPR027417">
    <property type="entry name" value="P-loop_NTPase"/>
</dbReference>
<keyword evidence="1" id="KW-0547">Nucleotide-binding</keyword>
<dbReference type="PANTHER" id="PTHR12131:SF1">
    <property type="entry name" value="ATP-DEPENDENT RNA HELICASE SUPV3L1, MITOCHONDRIAL-RELATED"/>
    <property type="match status" value="1"/>
</dbReference>
<dbReference type="InterPro" id="IPR050699">
    <property type="entry name" value="RNA-DNA_Helicase"/>
</dbReference>
<evidence type="ECO:0000256" key="2">
    <source>
        <dbReference type="ARBA" id="ARBA00022801"/>
    </source>
</evidence>
<evidence type="ECO:0000259" key="6">
    <source>
        <dbReference type="PROSITE" id="PS51192"/>
    </source>
</evidence>
<keyword evidence="3" id="KW-0347">Helicase</keyword>
<dbReference type="GO" id="GO:0004386">
    <property type="term" value="F:helicase activity"/>
    <property type="evidence" value="ECO:0007669"/>
    <property type="project" value="UniProtKB-KW"/>
</dbReference>
<dbReference type="SMART" id="SM01142">
    <property type="entry name" value="DSHCT"/>
    <property type="match status" value="1"/>
</dbReference>
<evidence type="ECO:0000256" key="5">
    <source>
        <dbReference type="SAM" id="Coils"/>
    </source>
</evidence>
<feature type="domain" description="Helicase C-terminal" evidence="7">
    <location>
        <begin position="244"/>
        <end position="447"/>
    </location>
</feature>
<dbReference type="EMBL" id="MN739896">
    <property type="protein sequence ID" value="QHT76485.1"/>
    <property type="molecule type" value="Genomic_DNA"/>
</dbReference>
<proteinExistence type="predicted"/>
<name>A0A6C0H8P3_9ZZZZ</name>
<dbReference type="Pfam" id="PF00271">
    <property type="entry name" value="Helicase_C"/>
    <property type="match status" value="1"/>
</dbReference>
<evidence type="ECO:0000256" key="4">
    <source>
        <dbReference type="ARBA" id="ARBA00022840"/>
    </source>
</evidence>
<accession>A0A6C0H8P3</accession>
<organism evidence="8">
    <name type="scientific">viral metagenome</name>
    <dbReference type="NCBI Taxonomy" id="1070528"/>
    <lineage>
        <taxon>unclassified sequences</taxon>
        <taxon>metagenomes</taxon>
        <taxon>organismal metagenomes</taxon>
    </lineage>
</organism>
<reference evidence="8" key="1">
    <citation type="journal article" date="2020" name="Nature">
        <title>Giant virus diversity and host interactions through global metagenomics.</title>
        <authorList>
            <person name="Schulz F."/>
            <person name="Roux S."/>
            <person name="Paez-Espino D."/>
            <person name="Jungbluth S."/>
            <person name="Walsh D.A."/>
            <person name="Denef V.J."/>
            <person name="McMahon K.D."/>
            <person name="Konstantinidis K.T."/>
            <person name="Eloe-Fadrosh E.A."/>
            <person name="Kyrpides N.C."/>
            <person name="Woyke T."/>
        </authorList>
    </citation>
    <scope>NUCLEOTIDE SEQUENCE</scope>
    <source>
        <strain evidence="8">GVMAG-M-3300023179-82</strain>
    </source>
</reference>
<keyword evidence="2" id="KW-0378">Hydrolase</keyword>
<dbReference type="Gene3D" id="1.10.3380.30">
    <property type="match status" value="1"/>
</dbReference>
<dbReference type="InterPro" id="IPR001650">
    <property type="entry name" value="Helicase_C-like"/>
</dbReference>